<feature type="transmembrane region" description="Helical" evidence="9">
    <location>
        <begin position="14"/>
        <end position="44"/>
    </location>
</feature>
<evidence type="ECO:0000256" key="9">
    <source>
        <dbReference type="HAMAP-Rule" id="MF_01148"/>
    </source>
</evidence>
<comment type="similarity">
    <text evidence="2 9">Belongs to the CN hydrolase family. Apolipoprotein N-acyltransferase subfamily.</text>
</comment>
<dbReference type="PANTHER" id="PTHR38686:SF1">
    <property type="entry name" value="APOLIPOPROTEIN N-ACYLTRANSFERASE"/>
    <property type="match status" value="1"/>
</dbReference>
<dbReference type="InterPro" id="IPR003010">
    <property type="entry name" value="C-N_Hydrolase"/>
</dbReference>
<dbReference type="EMBL" id="QRGP01000001">
    <property type="protein sequence ID" value="RDV06064.1"/>
    <property type="molecule type" value="Genomic_DNA"/>
</dbReference>
<evidence type="ECO:0000256" key="8">
    <source>
        <dbReference type="ARBA" id="ARBA00023315"/>
    </source>
</evidence>
<gene>
    <name evidence="9 11" type="primary">lnt</name>
    <name evidence="11" type="ORF">DXH95_01040</name>
</gene>
<protein>
    <recommendedName>
        <fullName evidence="9">Apolipoprotein N-acyltransferase</fullName>
        <shortName evidence="9">ALP N-acyltransferase</shortName>
        <ecNumber evidence="9">2.3.1.269</ecNumber>
    </recommendedName>
</protein>
<evidence type="ECO:0000313" key="11">
    <source>
        <dbReference type="EMBL" id="RDV06064.1"/>
    </source>
</evidence>
<dbReference type="AlphaFoldDB" id="A0A371BEQ9"/>
<keyword evidence="4 9" id="KW-0808">Transferase</keyword>
<dbReference type="SUPFAM" id="SSF56317">
    <property type="entry name" value="Carbon-nitrogen hydrolase"/>
    <property type="match status" value="1"/>
</dbReference>
<dbReference type="PROSITE" id="PS50263">
    <property type="entry name" value="CN_HYDROLASE"/>
    <property type="match status" value="1"/>
</dbReference>
<evidence type="ECO:0000256" key="5">
    <source>
        <dbReference type="ARBA" id="ARBA00022692"/>
    </source>
</evidence>
<evidence type="ECO:0000256" key="7">
    <source>
        <dbReference type="ARBA" id="ARBA00023136"/>
    </source>
</evidence>
<evidence type="ECO:0000256" key="4">
    <source>
        <dbReference type="ARBA" id="ARBA00022679"/>
    </source>
</evidence>
<evidence type="ECO:0000259" key="10">
    <source>
        <dbReference type="PROSITE" id="PS50263"/>
    </source>
</evidence>
<dbReference type="Gene3D" id="3.60.110.10">
    <property type="entry name" value="Carbon-nitrogen hydrolase"/>
    <property type="match status" value="1"/>
</dbReference>
<dbReference type="EC" id="2.3.1.269" evidence="9"/>
<feature type="transmembrane region" description="Helical" evidence="9">
    <location>
        <begin position="88"/>
        <end position="116"/>
    </location>
</feature>
<evidence type="ECO:0000313" key="12">
    <source>
        <dbReference type="Proteomes" id="UP000263833"/>
    </source>
</evidence>
<feature type="transmembrane region" description="Helical" evidence="9">
    <location>
        <begin position="509"/>
        <end position="533"/>
    </location>
</feature>
<dbReference type="OrthoDB" id="9804277at2"/>
<keyword evidence="7 9" id="KW-0472">Membrane</keyword>
<dbReference type="RefSeq" id="WP_115547623.1">
    <property type="nucleotide sequence ID" value="NZ_QRGP01000001.1"/>
</dbReference>
<dbReference type="HAMAP" id="MF_01148">
    <property type="entry name" value="Lnt"/>
    <property type="match status" value="1"/>
</dbReference>
<proteinExistence type="inferred from homology"/>
<comment type="function">
    <text evidence="9">Catalyzes the phospholipid dependent N-acylation of the N-terminal cysteine of apolipoprotein, the last step in lipoprotein maturation.</text>
</comment>
<feature type="transmembrane region" description="Helical" evidence="9">
    <location>
        <begin position="56"/>
        <end position="76"/>
    </location>
</feature>
<dbReference type="InterPro" id="IPR036526">
    <property type="entry name" value="C-N_Hydrolase_sf"/>
</dbReference>
<dbReference type="InterPro" id="IPR004563">
    <property type="entry name" value="Apolipo_AcylTrfase"/>
</dbReference>
<dbReference type="Proteomes" id="UP000263833">
    <property type="component" value="Unassembled WGS sequence"/>
</dbReference>
<sequence length="539" mass="58857">MAKLLATFEKHRGIALLIAGGISATGFAPLNLWPLTLLCLALLMHLVVKAESGKRAFVLGWLFGVGHFCIGNNWIATAFSYQAAMPAWLGWIAVFLLALYLAVYPALACWGAWRIAKFAAPASPKATIPFILAFAGCWIIAEWLRSWVFTGFAWNPLGVIAVGDAAAPAIYIGSYGLSGLVIASAGILLLLVSRTWRPALFLALPLTVLAVTALVVFNTDSIDTVIRNKAFNKRQVELTIVQPNISQIDKYAPGYDAINFSRLAQHSQPKNERPRLVLWPEAAIPWRLEEGYPFRYYQFQPGESAQGARLTLMRLMNPGDVLITGVDRLEFDKDEQLVGARNGVTAMDSSGKILATYDKAHLVPYGEYLALRWLLEPLGATRLVPGTIDFWPGPGPRTLNLPVDGRRVKVGMQICYEIIFSGQVTDRANRPDFIFNPSNDAWFGSWGPPQHLAQARLRAIEEGLPVVRSTPTGISAVINADGRIIDSLPHKKAGRIDATLPLAKAPTLFALYGNILPLAFAALLIACALLPLARRGASR</sequence>
<keyword evidence="12" id="KW-1185">Reference proteome</keyword>
<dbReference type="Pfam" id="PF20154">
    <property type="entry name" value="LNT_N"/>
    <property type="match status" value="1"/>
</dbReference>
<keyword evidence="11" id="KW-0449">Lipoprotein</keyword>
<evidence type="ECO:0000256" key="3">
    <source>
        <dbReference type="ARBA" id="ARBA00022475"/>
    </source>
</evidence>
<dbReference type="NCBIfam" id="TIGR00546">
    <property type="entry name" value="lnt"/>
    <property type="match status" value="1"/>
</dbReference>
<reference evidence="12" key="1">
    <citation type="submission" date="2018-08" db="EMBL/GenBank/DDBJ databases">
        <authorList>
            <person name="Kim S.-J."/>
            <person name="Jung G.-Y."/>
        </authorList>
    </citation>
    <scope>NUCLEOTIDE SEQUENCE [LARGE SCALE GENOMIC DNA]</scope>
    <source>
        <strain evidence="12">GY_G</strain>
    </source>
</reference>
<evidence type="ECO:0000256" key="1">
    <source>
        <dbReference type="ARBA" id="ARBA00004651"/>
    </source>
</evidence>
<comment type="catalytic activity">
    <reaction evidence="9">
        <text>N-terminal S-1,2-diacyl-sn-glyceryl-L-cysteinyl-[lipoprotein] + a glycerophospholipid = N-acyl-S-1,2-diacyl-sn-glyceryl-L-cysteinyl-[lipoprotein] + a 2-acyl-sn-glycero-3-phospholipid + H(+)</text>
        <dbReference type="Rhea" id="RHEA:48228"/>
        <dbReference type="Rhea" id="RHEA-COMP:14681"/>
        <dbReference type="Rhea" id="RHEA-COMP:14684"/>
        <dbReference type="ChEBI" id="CHEBI:15378"/>
        <dbReference type="ChEBI" id="CHEBI:136912"/>
        <dbReference type="ChEBI" id="CHEBI:140656"/>
        <dbReference type="ChEBI" id="CHEBI:140657"/>
        <dbReference type="ChEBI" id="CHEBI:140660"/>
        <dbReference type="EC" id="2.3.1.269"/>
    </reaction>
</comment>
<dbReference type="UniPathway" id="UPA00666"/>
<feature type="transmembrane region" description="Helical" evidence="9">
    <location>
        <begin position="199"/>
        <end position="217"/>
    </location>
</feature>
<dbReference type="GO" id="GO:0042158">
    <property type="term" value="P:lipoprotein biosynthetic process"/>
    <property type="evidence" value="ECO:0007669"/>
    <property type="project" value="UniProtKB-UniRule"/>
</dbReference>
<comment type="subcellular location">
    <subcellularLocation>
        <location evidence="1 9">Cell membrane</location>
        <topology evidence="1 9">Multi-pass membrane protein</topology>
    </subcellularLocation>
</comment>
<name>A0A371BEQ9_9SPHN</name>
<keyword evidence="3 9" id="KW-1003">Cell membrane</keyword>
<keyword evidence="6 9" id="KW-1133">Transmembrane helix</keyword>
<organism evidence="11 12">
    <name type="scientific">Sphingorhabdus pulchriflava</name>
    <dbReference type="NCBI Taxonomy" id="2292257"/>
    <lineage>
        <taxon>Bacteria</taxon>
        <taxon>Pseudomonadati</taxon>
        <taxon>Pseudomonadota</taxon>
        <taxon>Alphaproteobacteria</taxon>
        <taxon>Sphingomonadales</taxon>
        <taxon>Sphingomonadaceae</taxon>
        <taxon>Sphingorhabdus</taxon>
    </lineage>
</organism>
<keyword evidence="5 9" id="KW-0812">Transmembrane</keyword>
<keyword evidence="8 9" id="KW-0012">Acyltransferase</keyword>
<dbReference type="PANTHER" id="PTHR38686">
    <property type="entry name" value="APOLIPOPROTEIN N-ACYLTRANSFERASE"/>
    <property type="match status" value="1"/>
</dbReference>
<comment type="pathway">
    <text evidence="9">Protein modification; lipoprotein biosynthesis (N-acyl transfer).</text>
</comment>
<dbReference type="GO" id="GO:0005886">
    <property type="term" value="C:plasma membrane"/>
    <property type="evidence" value="ECO:0007669"/>
    <property type="project" value="UniProtKB-SubCell"/>
</dbReference>
<comment type="caution">
    <text evidence="11">The sequence shown here is derived from an EMBL/GenBank/DDBJ whole genome shotgun (WGS) entry which is preliminary data.</text>
</comment>
<evidence type="ECO:0000256" key="6">
    <source>
        <dbReference type="ARBA" id="ARBA00022989"/>
    </source>
</evidence>
<feature type="transmembrane region" description="Helical" evidence="9">
    <location>
        <begin position="169"/>
        <end position="192"/>
    </location>
</feature>
<feature type="transmembrane region" description="Helical" evidence="9">
    <location>
        <begin position="128"/>
        <end position="149"/>
    </location>
</feature>
<dbReference type="Pfam" id="PF00795">
    <property type="entry name" value="CN_hydrolase"/>
    <property type="match status" value="1"/>
</dbReference>
<dbReference type="InterPro" id="IPR045378">
    <property type="entry name" value="LNT_N"/>
</dbReference>
<dbReference type="GO" id="GO:0016410">
    <property type="term" value="F:N-acyltransferase activity"/>
    <property type="evidence" value="ECO:0007669"/>
    <property type="project" value="UniProtKB-UniRule"/>
</dbReference>
<accession>A0A371BEQ9</accession>
<feature type="domain" description="CN hydrolase" evidence="10">
    <location>
        <begin position="241"/>
        <end position="502"/>
    </location>
</feature>
<dbReference type="CDD" id="cd07571">
    <property type="entry name" value="ALP_N-acyl_transferase"/>
    <property type="match status" value="1"/>
</dbReference>
<evidence type="ECO:0000256" key="2">
    <source>
        <dbReference type="ARBA" id="ARBA00010065"/>
    </source>
</evidence>